<dbReference type="InterPro" id="IPR018644">
    <property type="entry name" value="DUF2071"/>
</dbReference>
<dbReference type="SUPFAM" id="SSF160104">
    <property type="entry name" value="Acetoacetate decarboxylase-like"/>
    <property type="match status" value="1"/>
</dbReference>
<dbReference type="EMBL" id="JBHSQH010000001">
    <property type="protein sequence ID" value="MFC5973213.1"/>
    <property type="molecule type" value="Genomic_DNA"/>
</dbReference>
<comment type="caution">
    <text evidence="1">The sequence shown here is derived from an EMBL/GenBank/DDBJ whole genome shotgun (WGS) entry which is preliminary data.</text>
</comment>
<proteinExistence type="predicted"/>
<gene>
    <name evidence="1" type="ORF">ACFPYI_17915</name>
</gene>
<dbReference type="PANTHER" id="PTHR39186">
    <property type="entry name" value="DUF2071 FAMILY PROTEIN"/>
    <property type="match status" value="1"/>
</dbReference>
<name>A0ABD5RS40_9EURY</name>
<dbReference type="AlphaFoldDB" id="A0ABD5RS40"/>
<dbReference type="RefSeq" id="WP_247417483.1">
    <property type="nucleotide sequence ID" value="NZ_JALLGW010000001.1"/>
</dbReference>
<organism evidence="1 2">
    <name type="scientific">Halomarina salina</name>
    <dbReference type="NCBI Taxonomy" id="1872699"/>
    <lineage>
        <taxon>Archaea</taxon>
        <taxon>Methanobacteriati</taxon>
        <taxon>Methanobacteriota</taxon>
        <taxon>Stenosarchaea group</taxon>
        <taxon>Halobacteria</taxon>
        <taxon>Halobacteriales</taxon>
        <taxon>Natronomonadaceae</taxon>
        <taxon>Halomarina</taxon>
    </lineage>
</organism>
<evidence type="ECO:0000313" key="1">
    <source>
        <dbReference type="EMBL" id="MFC5973213.1"/>
    </source>
</evidence>
<dbReference type="Gene3D" id="2.40.400.10">
    <property type="entry name" value="Acetoacetate decarboxylase-like"/>
    <property type="match status" value="1"/>
</dbReference>
<evidence type="ECO:0000313" key="2">
    <source>
        <dbReference type="Proteomes" id="UP001596099"/>
    </source>
</evidence>
<protein>
    <submittedName>
        <fullName evidence="1">YqjF family protein</fullName>
    </submittedName>
</protein>
<accession>A0ABD5RS40</accession>
<sequence length="236" mass="27064">MSLVEMTWRDALFAHWPVEPSVVDPRLPDDLDVDTHDGRAWLGVVGFLMEDVRLRGMPPSLGFTFPELNLRTYVTHDGTPGIYFFNLDAGDRLGVAAARRLVKLPYYTASMRITDREEGFRFRSRRVERDAPPLAFDADYAPLDEPLADRERAEFLTERYRFYTAGVDAVREGYEGSSDRLWIGEVRHDPWTLAPAALTVRRNGCFRANRFETPEGDPLCHYAPGVEVRADRLRRV</sequence>
<keyword evidence="2" id="KW-1185">Reference proteome</keyword>
<dbReference type="PANTHER" id="PTHR39186:SF1">
    <property type="entry name" value="DUF2071 DOMAIN-CONTAINING PROTEIN"/>
    <property type="match status" value="1"/>
</dbReference>
<dbReference type="Proteomes" id="UP001596099">
    <property type="component" value="Unassembled WGS sequence"/>
</dbReference>
<dbReference type="Pfam" id="PF09844">
    <property type="entry name" value="DUF2071"/>
    <property type="match status" value="1"/>
</dbReference>
<reference evidence="1 2" key="1">
    <citation type="journal article" date="2019" name="Int. J. Syst. Evol. Microbiol.">
        <title>The Global Catalogue of Microorganisms (GCM) 10K type strain sequencing project: providing services to taxonomists for standard genome sequencing and annotation.</title>
        <authorList>
            <consortium name="The Broad Institute Genomics Platform"/>
            <consortium name="The Broad Institute Genome Sequencing Center for Infectious Disease"/>
            <person name="Wu L."/>
            <person name="Ma J."/>
        </authorList>
    </citation>
    <scope>NUCLEOTIDE SEQUENCE [LARGE SCALE GENOMIC DNA]</scope>
    <source>
        <strain evidence="1 2">CGMCC 1.12543</strain>
    </source>
</reference>
<dbReference type="InterPro" id="IPR023375">
    <property type="entry name" value="ADC_dom_sf"/>
</dbReference>